<evidence type="ECO:0008006" key="2">
    <source>
        <dbReference type="Google" id="ProtNLM"/>
    </source>
</evidence>
<reference evidence="1" key="1">
    <citation type="submission" date="2020-01" db="EMBL/GenBank/DDBJ databases">
        <authorList>
            <person name="Meier V. D."/>
            <person name="Meier V D."/>
        </authorList>
    </citation>
    <scope>NUCLEOTIDE SEQUENCE</scope>
    <source>
        <strain evidence="1">HLG_WM_MAG_09</strain>
    </source>
</reference>
<dbReference type="Gene3D" id="2.40.160.170">
    <property type="match status" value="1"/>
</dbReference>
<accession>A0A6S6UBY4</accession>
<gene>
    <name evidence="1" type="ORF">HELGO_WM54410</name>
</gene>
<evidence type="ECO:0000313" key="1">
    <source>
        <dbReference type="EMBL" id="CAA6829339.1"/>
    </source>
</evidence>
<name>A0A6S6UBY4_9GAMM</name>
<proteinExistence type="predicted"/>
<dbReference type="AlphaFoldDB" id="A0A6S6UBY4"/>
<sequence>MLETVISVSSLAGMLLLCTVQAETSSDSKFALTGKVGTLGLGADLTYRINNKVNARFNINGGSVDADGEEDGINYIGNLEAQTIGGMVDYHPMVSGFRISAGLYSNGNELDLNANGGSAEIGGIDYDLTNTNLNTNVSFNSVAPYLGVGWGRLG</sequence>
<protein>
    <recommendedName>
        <fullName evidence="2">Outer membrane protein beta-barrel domain-containing protein</fullName>
    </recommendedName>
</protein>
<organism evidence="1">
    <name type="scientific">uncultured Thiotrichaceae bacterium</name>
    <dbReference type="NCBI Taxonomy" id="298394"/>
    <lineage>
        <taxon>Bacteria</taxon>
        <taxon>Pseudomonadati</taxon>
        <taxon>Pseudomonadota</taxon>
        <taxon>Gammaproteobacteria</taxon>
        <taxon>Thiotrichales</taxon>
        <taxon>Thiotrichaceae</taxon>
        <taxon>environmental samples</taxon>
    </lineage>
</organism>
<dbReference type="EMBL" id="CACVAT010000516">
    <property type="protein sequence ID" value="CAA6829339.1"/>
    <property type="molecule type" value="Genomic_DNA"/>
</dbReference>